<dbReference type="SMART" id="SM00829">
    <property type="entry name" value="PKS_ER"/>
    <property type="match status" value="1"/>
</dbReference>
<dbReference type="Gene3D" id="3.90.180.10">
    <property type="entry name" value="Medium-chain alcohol dehydrogenases, catalytic domain"/>
    <property type="match status" value="1"/>
</dbReference>
<evidence type="ECO:0000259" key="1">
    <source>
        <dbReference type="SMART" id="SM00829"/>
    </source>
</evidence>
<organism evidence="2 3">
    <name type="scientific">Paenibacillus anseongense</name>
    <dbReference type="NCBI Taxonomy" id="2682845"/>
    <lineage>
        <taxon>Bacteria</taxon>
        <taxon>Bacillati</taxon>
        <taxon>Bacillota</taxon>
        <taxon>Bacilli</taxon>
        <taxon>Bacillales</taxon>
        <taxon>Paenibacillaceae</taxon>
        <taxon>Paenibacillus</taxon>
    </lineage>
</organism>
<dbReference type="Pfam" id="PF00107">
    <property type="entry name" value="ADH_zinc_N"/>
    <property type="match status" value="1"/>
</dbReference>
<dbReference type="Gene3D" id="3.40.50.720">
    <property type="entry name" value="NAD(P)-binding Rossmann-like Domain"/>
    <property type="match status" value="1"/>
</dbReference>
<dbReference type="InterPro" id="IPR002364">
    <property type="entry name" value="Quin_OxRdtase/zeta-crystal_CS"/>
</dbReference>
<comment type="caution">
    <text evidence="2">The sequence shown here is derived from an EMBL/GenBank/DDBJ whole genome shotgun (WGS) entry which is preliminary data.</text>
</comment>
<gene>
    <name evidence="2" type="ORF">GON05_18530</name>
</gene>
<dbReference type="InterPro" id="IPR051397">
    <property type="entry name" value="Zn-ADH-like_protein"/>
</dbReference>
<name>A0ABW9UBH2_9BACL</name>
<dbReference type="EMBL" id="WSEM01000016">
    <property type="protein sequence ID" value="MVQ36608.1"/>
    <property type="molecule type" value="Genomic_DNA"/>
</dbReference>
<dbReference type="InterPro" id="IPR013154">
    <property type="entry name" value="ADH-like_N"/>
</dbReference>
<dbReference type="InterPro" id="IPR011032">
    <property type="entry name" value="GroES-like_sf"/>
</dbReference>
<dbReference type="InterPro" id="IPR020843">
    <property type="entry name" value="ER"/>
</dbReference>
<dbReference type="InterPro" id="IPR013149">
    <property type="entry name" value="ADH-like_C"/>
</dbReference>
<evidence type="ECO:0000313" key="2">
    <source>
        <dbReference type="EMBL" id="MVQ36608.1"/>
    </source>
</evidence>
<sequence>MKAIVIDRPCEAADLVVRELPEFQPAPGMLTIDVAYVGVGYVDVLLRRGEFGSLIPMPVVPGLEVSGYVKAIGDGVKGFYIGQPVAAMTLMEMGGYASVAQVRPELTVPLDQLGGELDLASAAAAIVNLTTAYMTIKNVARMRAGENVLVHAAAGGLGSFLGQMAKVFGAGKVIGTVGSMEKTKLAASLCYDELLLRSDFIEPINQLLGPRKVDIVLDPVGGDMRILSQELLRPMGQIIMLGNASGTDDVPQSSNDIWLSNKSIKGFNIGAYSQSAPAEVGKSAKEVLTLLAKGQIRAEIFGVFPLEKASEAHELLEEKNTVGKLLLKVGG</sequence>
<dbReference type="PANTHER" id="PTHR43677">
    <property type="entry name" value="SHORT-CHAIN DEHYDROGENASE/REDUCTASE"/>
    <property type="match status" value="1"/>
</dbReference>
<dbReference type="RefSeq" id="WP_157320730.1">
    <property type="nucleotide sequence ID" value="NZ_WSEM01000016.1"/>
</dbReference>
<reference evidence="2 3" key="1">
    <citation type="submission" date="2019-12" db="EMBL/GenBank/DDBJ databases">
        <authorList>
            <person name="Huq M.A."/>
        </authorList>
    </citation>
    <scope>NUCLEOTIDE SEQUENCE [LARGE SCALE GENOMIC DNA]</scope>
    <source>
        <strain evidence="2 3">MAH-34</strain>
    </source>
</reference>
<dbReference type="SUPFAM" id="SSF50129">
    <property type="entry name" value="GroES-like"/>
    <property type="match status" value="1"/>
</dbReference>
<feature type="domain" description="Enoyl reductase (ER)" evidence="1">
    <location>
        <begin position="12"/>
        <end position="327"/>
    </location>
</feature>
<proteinExistence type="predicted"/>
<protein>
    <submittedName>
        <fullName evidence="2">Zinc-binding dehydrogenase</fullName>
    </submittedName>
</protein>
<dbReference type="PROSITE" id="PS01162">
    <property type="entry name" value="QOR_ZETA_CRYSTAL"/>
    <property type="match status" value="1"/>
</dbReference>
<keyword evidence="3" id="KW-1185">Reference proteome</keyword>
<dbReference type="Proteomes" id="UP000467637">
    <property type="component" value="Unassembled WGS sequence"/>
</dbReference>
<dbReference type="Pfam" id="PF08240">
    <property type="entry name" value="ADH_N"/>
    <property type="match status" value="1"/>
</dbReference>
<accession>A0ABW9UBH2</accession>
<dbReference type="PANTHER" id="PTHR43677:SF4">
    <property type="entry name" value="QUINONE OXIDOREDUCTASE-LIKE PROTEIN 2"/>
    <property type="match status" value="1"/>
</dbReference>
<dbReference type="SUPFAM" id="SSF51735">
    <property type="entry name" value="NAD(P)-binding Rossmann-fold domains"/>
    <property type="match status" value="1"/>
</dbReference>
<dbReference type="InterPro" id="IPR036291">
    <property type="entry name" value="NAD(P)-bd_dom_sf"/>
</dbReference>
<evidence type="ECO:0000313" key="3">
    <source>
        <dbReference type="Proteomes" id="UP000467637"/>
    </source>
</evidence>